<reference evidence="3" key="1">
    <citation type="submission" date="2013-08" db="EMBL/GenBank/DDBJ databases">
        <title>Gene expansion shapes genome architecture in the human pathogen Lichtheimia corymbifera: an evolutionary genomics analysis in the ancient terrestrial Mucorales (Mucoromycotina).</title>
        <authorList>
            <person name="Schwartze V.U."/>
            <person name="Winter S."/>
            <person name="Shelest E."/>
            <person name="Marcet-Houben M."/>
            <person name="Horn F."/>
            <person name="Wehner S."/>
            <person name="Hoffmann K."/>
            <person name="Riege K."/>
            <person name="Sammeth M."/>
            <person name="Nowrousian M."/>
            <person name="Valiante V."/>
            <person name="Linde J."/>
            <person name="Jacobsen I.D."/>
            <person name="Marz M."/>
            <person name="Brakhage A.A."/>
            <person name="Gabaldon T."/>
            <person name="Bocker S."/>
            <person name="Voigt K."/>
        </authorList>
    </citation>
    <scope>NUCLEOTIDE SEQUENCE [LARGE SCALE GENOMIC DNA]</scope>
    <source>
        <strain evidence="3">FSU 9682</strain>
    </source>
</reference>
<organism evidence="3 4">
    <name type="scientific">Lichtheimia corymbifera JMRC:FSU:9682</name>
    <dbReference type="NCBI Taxonomy" id="1263082"/>
    <lineage>
        <taxon>Eukaryota</taxon>
        <taxon>Fungi</taxon>
        <taxon>Fungi incertae sedis</taxon>
        <taxon>Mucoromycota</taxon>
        <taxon>Mucoromycotina</taxon>
        <taxon>Mucoromycetes</taxon>
        <taxon>Mucorales</taxon>
        <taxon>Lichtheimiaceae</taxon>
        <taxon>Lichtheimia</taxon>
    </lineage>
</organism>
<feature type="compositionally biased region" description="Basic residues" evidence="1">
    <location>
        <begin position="93"/>
        <end position="105"/>
    </location>
</feature>
<gene>
    <name evidence="3" type="ORF">LCOR_05830.1</name>
</gene>
<sequence>MKKASQSSGRKDEWVPAIGETIYTAGSSKNDAAWDDSELIEHWDAALAQYKRYHSELENGDIDEDPFNHYSNESSSARKTTTPSATATATTAGKRRRTNSPKRPKSTTSMPPPPPFSMASASPHMSVPPPPPPPLHLPHTASSANGSPFVSNQPPYPGSSQDSDMANLIMAWYYCGYYMGYYQGSKQ</sequence>
<accession>A0A068RX89</accession>
<dbReference type="CDD" id="cd22851">
    <property type="entry name" value="SMN_N"/>
    <property type="match status" value="1"/>
</dbReference>
<dbReference type="AlphaFoldDB" id="A0A068RX89"/>
<evidence type="ECO:0000259" key="2">
    <source>
        <dbReference type="Pfam" id="PF20636"/>
    </source>
</evidence>
<feature type="compositionally biased region" description="Pro residues" evidence="1">
    <location>
        <begin position="126"/>
        <end position="136"/>
    </location>
</feature>
<dbReference type="Pfam" id="PF20636">
    <property type="entry name" value="SMN_G2-BD"/>
    <property type="match status" value="1"/>
</dbReference>
<name>A0A068RX89_9FUNG</name>
<dbReference type="Proteomes" id="UP000027586">
    <property type="component" value="Unassembled WGS sequence"/>
</dbReference>
<feature type="domain" description="Survival Motor Neuron Gemin2-binding" evidence="2">
    <location>
        <begin position="28"/>
        <end position="53"/>
    </location>
</feature>
<proteinExistence type="predicted"/>
<feature type="compositionally biased region" description="Low complexity" evidence="1">
    <location>
        <begin position="74"/>
        <end position="92"/>
    </location>
</feature>
<dbReference type="STRING" id="1263082.A0A068RX89"/>
<dbReference type="OrthoDB" id="197400at2759"/>
<dbReference type="PANTHER" id="PTHR39267:SF1">
    <property type="entry name" value="SURVIVAL MOTOR NEURON PROTEIN"/>
    <property type="match status" value="1"/>
</dbReference>
<evidence type="ECO:0000256" key="1">
    <source>
        <dbReference type="SAM" id="MobiDB-lite"/>
    </source>
</evidence>
<comment type="caution">
    <text evidence="3">The sequence shown here is derived from an EMBL/GenBank/DDBJ whole genome shotgun (WGS) entry which is preliminary data.</text>
</comment>
<dbReference type="InterPro" id="IPR040424">
    <property type="entry name" value="Smn1"/>
</dbReference>
<protein>
    <recommendedName>
        <fullName evidence="2">Survival Motor Neuron Gemin2-binding domain-containing protein</fullName>
    </recommendedName>
</protein>
<feature type="compositionally biased region" description="Polar residues" evidence="1">
    <location>
        <begin position="144"/>
        <end position="162"/>
    </location>
</feature>
<feature type="region of interest" description="Disordered" evidence="1">
    <location>
        <begin position="59"/>
        <end position="162"/>
    </location>
</feature>
<keyword evidence="4" id="KW-1185">Reference proteome</keyword>
<dbReference type="PANTHER" id="PTHR39267">
    <property type="entry name" value="SURVIVAL MOTOR NEURON-LIKE PROTEIN 1"/>
    <property type="match status" value="1"/>
</dbReference>
<evidence type="ECO:0000313" key="4">
    <source>
        <dbReference type="Proteomes" id="UP000027586"/>
    </source>
</evidence>
<dbReference type="VEuPathDB" id="FungiDB:LCOR_05830.1"/>
<evidence type="ECO:0000313" key="3">
    <source>
        <dbReference type="EMBL" id="CDH54599.1"/>
    </source>
</evidence>
<dbReference type="EMBL" id="CBTN010000024">
    <property type="protein sequence ID" value="CDH54599.1"/>
    <property type="molecule type" value="Genomic_DNA"/>
</dbReference>
<dbReference type="InterPro" id="IPR049481">
    <property type="entry name" value="SMN_G2-BD"/>
</dbReference>